<feature type="compositionally biased region" description="Basic residues" evidence="1">
    <location>
        <begin position="71"/>
        <end position="80"/>
    </location>
</feature>
<name>A0ABD1XN31_9MARC</name>
<proteinExistence type="predicted"/>
<dbReference type="Proteomes" id="UP001605036">
    <property type="component" value="Unassembled WGS sequence"/>
</dbReference>
<reference evidence="2 3" key="1">
    <citation type="submission" date="2024-09" db="EMBL/GenBank/DDBJ databases">
        <title>Chromosome-scale assembly of Riccia fluitans.</title>
        <authorList>
            <person name="Paukszto L."/>
            <person name="Sawicki J."/>
            <person name="Karawczyk K."/>
            <person name="Piernik-Szablinska J."/>
            <person name="Szczecinska M."/>
            <person name="Mazdziarz M."/>
        </authorList>
    </citation>
    <scope>NUCLEOTIDE SEQUENCE [LARGE SCALE GENOMIC DNA]</scope>
    <source>
        <strain evidence="2">Rf_01</strain>
        <tissue evidence="2">Aerial parts of the thallus</tissue>
    </source>
</reference>
<evidence type="ECO:0000313" key="2">
    <source>
        <dbReference type="EMBL" id="KAL2609326.1"/>
    </source>
</evidence>
<evidence type="ECO:0000313" key="3">
    <source>
        <dbReference type="Proteomes" id="UP001605036"/>
    </source>
</evidence>
<feature type="compositionally biased region" description="Basic residues" evidence="1">
    <location>
        <begin position="36"/>
        <end position="48"/>
    </location>
</feature>
<comment type="caution">
    <text evidence="2">The sequence shown here is derived from an EMBL/GenBank/DDBJ whole genome shotgun (WGS) entry which is preliminary data.</text>
</comment>
<feature type="region of interest" description="Disordered" evidence="1">
    <location>
        <begin position="1"/>
        <end position="80"/>
    </location>
</feature>
<gene>
    <name evidence="2" type="ORF">R1flu_027899</name>
</gene>
<keyword evidence="3" id="KW-1185">Reference proteome</keyword>
<evidence type="ECO:0000256" key="1">
    <source>
        <dbReference type="SAM" id="MobiDB-lite"/>
    </source>
</evidence>
<protein>
    <submittedName>
        <fullName evidence="2">Uncharacterized protein</fullName>
    </submittedName>
</protein>
<dbReference type="AlphaFoldDB" id="A0ABD1XN31"/>
<sequence length="80" mass="8877">MPECSFEVNDGMDTNNSQAGASVTKGYEHTDGISIGRRKGATQPKARRIASGANCPLARRDEPPQNSMWHQRNKTFRNTK</sequence>
<accession>A0ABD1XN31</accession>
<feature type="compositionally biased region" description="Polar residues" evidence="1">
    <location>
        <begin position="12"/>
        <end position="21"/>
    </location>
</feature>
<organism evidence="2 3">
    <name type="scientific">Riccia fluitans</name>
    <dbReference type="NCBI Taxonomy" id="41844"/>
    <lineage>
        <taxon>Eukaryota</taxon>
        <taxon>Viridiplantae</taxon>
        <taxon>Streptophyta</taxon>
        <taxon>Embryophyta</taxon>
        <taxon>Marchantiophyta</taxon>
        <taxon>Marchantiopsida</taxon>
        <taxon>Marchantiidae</taxon>
        <taxon>Marchantiales</taxon>
        <taxon>Ricciaceae</taxon>
        <taxon>Riccia</taxon>
    </lineage>
</organism>
<dbReference type="EMBL" id="JBHFFA010000008">
    <property type="protein sequence ID" value="KAL2609326.1"/>
    <property type="molecule type" value="Genomic_DNA"/>
</dbReference>